<reference evidence="1 2" key="1">
    <citation type="submission" date="2018-10" db="EMBL/GenBank/DDBJ databases">
        <title>Natrarchaeobius chitinivorans gen. nov., sp. nov., and Natrarchaeobius haloalkaliphilus sp. nov., alkaliphilic, chitin-utilizing haloarchaea from hypersaline alkaline lakes.</title>
        <authorList>
            <person name="Sorokin D.Y."/>
            <person name="Elcheninov A.G."/>
            <person name="Kostrikina N.A."/>
            <person name="Bale N.J."/>
            <person name="Sinninghe Damste J.S."/>
            <person name="Khijniak T.V."/>
            <person name="Kublanov I.V."/>
            <person name="Toshchakov S.V."/>
        </authorList>
    </citation>
    <scope>NUCLEOTIDE SEQUENCE [LARGE SCALE GENOMIC DNA]</scope>
    <source>
        <strain evidence="1 2">AArcht4T</strain>
    </source>
</reference>
<keyword evidence="2" id="KW-1185">Reference proteome</keyword>
<comment type="caution">
    <text evidence="1">The sequence shown here is derived from an EMBL/GenBank/DDBJ whole genome shotgun (WGS) entry which is preliminary data.</text>
</comment>
<protein>
    <submittedName>
        <fullName evidence="1">Uncharacterized protein</fullName>
    </submittedName>
</protein>
<dbReference type="OrthoDB" id="190026at2157"/>
<evidence type="ECO:0000313" key="1">
    <source>
        <dbReference type="EMBL" id="RQG94059.1"/>
    </source>
</evidence>
<evidence type="ECO:0000313" key="2">
    <source>
        <dbReference type="Proteomes" id="UP000282323"/>
    </source>
</evidence>
<sequence>MCDVPDVLREFDLETTDEVVRSHLKTAYLEHPTRGPYVKSRDLYSGVKSDIDDRFSLELFGMFCESRPYLEKWSRGYSGSYRYRILETEFDRSR</sequence>
<name>A0A3N6P6P0_NATCH</name>
<accession>A0A3N6P6P0</accession>
<dbReference type="AlphaFoldDB" id="A0A3N6P6P0"/>
<gene>
    <name evidence="1" type="ORF">EA473_13400</name>
</gene>
<organism evidence="1 2">
    <name type="scientific">Natrarchaeobius chitinivorans</name>
    <dbReference type="NCBI Taxonomy" id="1679083"/>
    <lineage>
        <taxon>Archaea</taxon>
        <taxon>Methanobacteriati</taxon>
        <taxon>Methanobacteriota</taxon>
        <taxon>Stenosarchaea group</taxon>
        <taxon>Halobacteria</taxon>
        <taxon>Halobacteriales</taxon>
        <taxon>Natrialbaceae</taxon>
        <taxon>Natrarchaeobius</taxon>
    </lineage>
</organism>
<dbReference type="RefSeq" id="WP_124196110.1">
    <property type="nucleotide sequence ID" value="NZ_REGA01000011.1"/>
</dbReference>
<proteinExistence type="predicted"/>
<dbReference type="Proteomes" id="UP000282323">
    <property type="component" value="Unassembled WGS sequence"/>
</dbReference>
<dbReference type="EMBL" id="REGA01000011">
    <property type="protein sequence ID" value="RQG94059.1"/>
    <property type="molecule type" value="Genomic_DNA"/>
</dbReference>